<dbReference type="GO" id="GO:0005737">
    <property type="term" value="C:cytoplasm"/>
    <property type="evidence" value="ECO:0007669"/>
    <property type="project" value="InterPro"/>
</dbReference>
<evidence type="ECO:0000313" key="2">
    <source>
        <dbReference type="Proteomes" id="UP000277811"/>
    </source>
</evidence>
<dbReference type="PANTHER" id="PTHR31367:SF5">
    <property type="entry name" value="CYTOSOLIC 5'-NUCLEOTIDASE 1A"/>
    <property type="match status" value="1"/>
</dbReference>
<reference evidence="1 2" key="1">
    <citation type="submission" date="2018-06" db="EMBL/GenBank/DDBJ databases">
        <authorList>
            <person name="Strepis N."/>
        </authorList>
    </citation>
    <scope>NUCLEOTIDE SEQUENCE [LARGE SCALE GENOMIC DNA]</scope>
    <source>
        <strain evidence="1">LUCI</strain>
    </source>
</reference>
<dbReference type="InterPro" id="IPR010394">
    <property type="entry name" value="5-nucleotidase"/>
</dbReference>
<dbReference type="GO" id="GO:0009117">
    <property type="term" value="P:nucleotide metabolic process"/>
    <property type="evidence" value="ECO:0007669"/>
    <property type="project" value="InterPro"/>
</dbReference>
<proteinExistence type="predicted"/>
<dbReference type="GO" id="GO:0000287">
    <property type="term" value="F:magnesium ion binding"/>
    <property type="evidence" value="ECO:0007669"/>
    <property type="project" value="InterPro"/>
</dbReference>
<name>A0A498R1H4_9FIRM</name>
<dbReference type="RefSeq" id="WP_122626276.1">
    <property type="nucleotide sequence ID" value="NZ_UPPP01000054.1"/>
</dbReference>
<dbReference type="GO" id="GO:0000166">
    <property type="term" value="F:nucleotide binding"/>
    <property type="evidence" value="ECO:0007669"/>
    <property type="project" value="InterPro"/>
</dbReference>
<evidence type="ECO:0000313" key="1">
    <source>
        <dbReference type="EMBL" id="VBB05284.1"/>
    </source>
</evidence>
<sequence>MESTRDNRLVVAISSRALFDLDESNGIFETQGLRKYTAYQIEHENETLCPGVAFPLIKRLLALRLPHTDESAVEIILVSKNDPNTGLRVFNSIEHYNLNITRAAFTNGRSPYHYLGALGADLFLSANSEDVRLALDHGYASAAIYTGLAFVDDNTDEIRIAFDGDAVIFSDEAERVYQEKGLEEFKRHETENCEIPLPPGPFKPFLEALNKVQKAYEGLDHKPIRTALVTARNAPAHKRAVKTLRSWGVGIDEAFFLGGWDKAPILEGFRPHIFFDDQQTYCQNAARFVPTGHVPSGIKNMAL</sequence>
<keyword evidence="2" id="KW-1185">Reference proteome</keyword>
<protein>
    <submittedName>
        <fullName evidence="1">5-nucleotidase</fullName>
    </submittedName>
</protein>
<dbReference type="Proteomes" id="UP000277811">
    <property type="component" value="Unassembled WGS sequence"/>
</dbReference>
<dbReference type="EMBL" id="UPPP01000054">
    <property type="protein sequence ID" value="VBB05284.1"/>
    <property type="molecule type" value="Genomic_DNA"/>
</dbReference>
<dbReference type="GO" id="GO:0008253">
    <property type="term" value="F:5'-nucleotidase activity"/>
    <property type="evidence" value="ECO:0007669"/>
    <property type="project" value="InterPro"/>
</dbReference>
<dbReference type="OrthoDB" id="9778569at2"/>
<dbReference type="PANTHER" id="PTHR31367">
    <property type="entry name" value="CYTOSOLIC 5'-NUCLEOTIDASE 1 FAMILY MEMBER"/>
    <property type="match status" value="1"/>
</dbReference>
<accession>A0A498R1H4</accession>
<organism evidence="1 2">
    <name type="scientific">Lucifera butyrica</name>
    <dbReference type="NCBI Taxonomy" id="1351585"/>
    <lineage>
        <taxon>Bacteria</taxon>
        <taxon>Bacillati</taxon>
        <taxon>Bacillota</taxon>
        <taxon>Negativicutes</taxon>
        <taxon>Veillonellales</taxon>
        <taxon>Veillonellaceae</taxon>
        <taxon>Lucifera</taxon>
    </lineage>
</organism>
<gene>
    <name evidence="1" type="ORF">LUCI_0491</name>
</gene>
<dbReference type="AlphaFoldDB" id="A0A498R1H4"/>
<dbReference type="Pfam" id="PF06189">
    <property type="entry name" value="5-nucleotidase"/>
    <property type="match status" value="1"/>
</dbReference>